<evidence type="ECO:0000313" key="1">
    <source>
        <dbReference type="EMBL" id="EOO01163.1"/>
    </source>
</evidence>
<dbReference type="InterPro" id="IPR025533">
    <property type="entry name" value="DUF4419"/>
</dbReference>
<dbReference type="PANTHER" id="PTHR31252:SF11">
    <property type="entry name" value="DUF4419 DOMAIN-CONTAINING PROTEIN"/>
    <property type="match status" value="1"/>
</dbReference>
<sequence>MVLITLRGKGEAGYVDEDPVTSSAELFQDLAADWKGHGLKTTEQLDDDLEILSNGRDHQYVWMTSYEDIDSTAASAARPKIIANTQGFAGAMIYAYQNDLSIVIRPDDVWLAILIQFSFYVNKHADELRPKIAGYDGKKPLEIDLRHDLNDKSLRGLAQKIINTLSKDVITTKFASSLLPSFNTTNETDRWVATIAILGSLKHYLEDVPTGNCGLVSVRLDGRKPDWKSICDRVKALGEGNYGEEVKEWASYLSIVCEYFLASVEKRGTEEIKSFWNLICHVGGRQEENSTPTLGGWITAFCFWDPDRNRIRNYSPEEIKGMCARDGEARQDVMLNGVRFPVISTEKSIPAGVTEFKMVVAQEHEGVQYEVSVIAGLMALKCMKHATGRTGLDTIQLVPGYWMVEDDCKPLWTPQKALYD</sequence>
<evidence type="ECO:0000313" key="2">
    <source>
        <dbReference type="Proteomes" id="UP000014074"/>
    </source>
</evidence>
<gene>
    <name evidence="1" type="ORF">UCRPA7_3334</name>
</gene>
<keyword evidence="2" id="KW-1185">Reference proteome</keyword>
<accession>R8BP37</accession>
<dbReference type="AlphaFoldDB" id="R8BP37"/>
<protein>
    <submittedName>
        <fullName evidence="1">Uncharacterized protein</fullName>
    </submittedName>
</protein>
<name>R8BP37_PHAM7</name>
<dbReference type="PANTHER" id="PTHR31252">
    <property type="entry name" value="DUF4419 DOMAIN-CONTAINING PROTEIN"/>
    <property type="match status" value="1"/>
</dbReference>
<dbReference type="RefSeq" id="XP_007914141.1">
    <property type="nucleotide sequence ID" value="XM_007915950.1"/>
</dbReference>
<dbReference type="eggNOG" id="ENOG502SKQ0">
    <property type="taxonomic scope" value="Eukaryota"/>
</dbReference>
<dbReference type="Pfam" id="PF14388">
    <property type="entry name" value="DUF4419"/>
    <property type="match status" value="1"/>
</dbReference>
<dbReference type="HOGENOM" id="CLU_037155_0_0_1"/>
<proteinExistence type="predicted"/>
<reference evidence="2" key="1">
    <citation type="journal article" date="2013" name="Genome Announc.">
        <title>Draft genome sequence of the ascomycete Phaeoacremonium aleophilum strain UCR-PA7, a causal agent of the esca disease complex in grapevines.</title>
        <authorList>
            <person name="Blanco-Ulate B."/>
            <person name="Rolshausen P."/>
            <person name="Cantu D."/>
        </authorList>
    </citation>
    <scope>NUCLEOTIDE SEQUENCE [LARGE SCALE GENOMIC DNA]</scope>
    <source>
        <strain evidence="2">UCR-PA7</strain>
    </source>
</reference>
<dbReference type="GeneID" id="19323673"/>
<dbReference type="Proteomes" id="UP000014074">
    <property type="component" value="Unassembled WGS sequence"/>
</dbReference>
<dbReference type="KEGG" id="tmn:UCRPA7_3334"/>
<organism evidence="1 2">
    <name type="scientific">Phaeoacremonium minimum (strain UCR-PA7)</name>
    <name type="common">Esca disease fungus</name>
    <name type="synonym">Togninia minima</name>
    <dbReference type="NCBI Taxonomy" id="1286976"/>
    <lineage>
        <taxon>Eukaryota</taxon>
        <taxon>Fungi</taxon>
        <taxon>Dikarya</taxon>
        <taxon>Ascomycota</taxon>
        <taxon>Pezizomycotina</taxon>
        <taxon>Sordariomycetes</taxon>
        <taxon>Sordariomycetidae</taxon>
        <taxon>Togniniales</taxon>
        <taxon>Togniniaceae</taxon>
        <taxon>Phaeoacremonium</taxon>
    </lineage>
</organism>
<dbReference type="EMBL" id="KB933041">
    <property type="protein sequence ID" value="EOO01163.1"/>
    <property type="molecule type" value="Genomic_DNA"/>
</dbReference>
<dbReference type="OrthoDB" id="9978173at2759"/>